<name>A0A318TEU3_9HYPH</name>
<dbReference type="PANTHER" id="PTHR47197">
    <property type="entry name" value="PROTEIN NIRF"/>
    <property type="match status" value="1"/>
</dbReference>
<dbReference type="InterPro" id="IPR015943">
    <property type="entry name" value="WD40/YVTN_repeat-like_dom_sf"/>
</dbReference>
<dbReference type="SUPFAM" id="SSF50974">
    <property type="entry name" value="Nitrous oxide reductase, N-terminal domain"/>
    <property type="match status" value="1"/>
</dbReference>
<dbReference type="InterPro" id="IPR011045">
    <property type="entry name" value="N2O_reductase_N"/>
</dbReference>
<dbReference type="Pfam" id="PF10282">
    <property type="entry name" value="Lactonase"/>
    <property type="match status" value="1"/>
</dbReference>
<keyword evidence="1" id="KW-0732">Signal</keyword>
<proteinExistence type="predicted"/>
<feature type="signal peptide" evidence="1">
    <location>
        <begin position="1"/>
        <end position="34"/>
    </location>
</feature>
<dbReference type="NCBIfam" id="TIGR02276">
    <property type="entry name" value="beta_rpt_yvtn"/>
    <property type="match status" value="2"/>
</dbReference>
<dbReference type="RefSeq" id="WP_110748498.1">
    <property type="nucleotide sequence ID" value="NZ_QJTF01000002.1"/>
</dbReference>
<dbReference type="InterPro" id="IPR011964">
    <property type="entry name" value="YVTN_b-propeller_repeat"/>
</dbReference>
<feature type="chain" id="PRO_5016252841" evidence="1">
    <location>
        <begin position="35"/>
        <end position="432"/>
    </location>
</feature>
<comment type="caution">
    <text evidence="2">The sequence shown here is derived from an EMBL/GenBank/DDBJ whole genome shotgun (WGS) entry which is preliminary data.</text>
</comment>
<dbReference type="Gene3D" id="2.130.10.10">
    <property type="entry name" value="YVTN repeat-like/Quinoprotein amine dehydrogenase"/>
    <property type="match status" value="3"/>
</dbReference>
<dbReference type="PANTHER" id="PTHR47197:SF3">
    <property type="entry name" value="DIHYDRO-HEME D1 DEHYDROGENASE"/>
    <property type="match status" value="1"/>
</dbReference>
<dbReference type="CDD" id="cd00603">
    <property type="entry name" value="IPT_PCSR"/>
    <property type="match status" value="1"/>
</dbReference>
<dbReference type="InterPro" id="IPR051200">
    <property type="entry name" value="Host-pathogen_enzymatic-act"/>
</dbReference>
<dbReference type="InterPro" id="IPR019405">
    <property type="entry name" value="Lactonase_7-beta_prop"/>
</dbReference>
<gene>
    <name evidence="2" type="ORF">C7477_102131</name>
</gene>
<dbReference type="EMBL" id="QJTF01000002">
    <property type="protein sequence ID" value="PYE90043.1"/>
    <property type="molecule type" value="Genomic_DNA"/>
</dbReference>
<protein>
    <submittedName>
        <fullName evidence="2">YVTN family beta-propeller protein</fullName>
    </submittedName>
</protein>
<accession>A0A318TEU3</accession>
<reference evidence="2 3" key="1">
    <citation type="submission" date="2018-06" db="EMBL/GenBank/DDBJ databases">
        <title>Genomic Encyclopedia of Type Strains, Phase III (KMG-III): the genomes of soil and plant-associated and newly described type strains.</title>
        <authorList>
            <person name="Whitman W."/>
        </authorList>
    </citation>
    <scope>NUCLEOTIDE SEQUENCE [LARGE SCALE GENOMIC DNA]</scope>
    <source>
        <strain evidence="2 3">ORS 1419</strain>
    </source>
</reference>
<dbReference type="Proteomes" id="UP000247454">
    <property type="component" value="Unassembled WGS sequence"/>
</dbReference>
<sequence length="432" mass="44586">MNKLLYKAASWRIFTAMAGLLAVAVIAIPDAAQATSGNRAIASVSAFKGVSPNRVAFMPDGSKAYVPNTTSNTVSVIDAQTHKQLKVITLPAGSSPGNLAVTPDGTKVDGTKVYVLHQHSAISIIDTRTDELATTSTVQNYTGTNPYGIAFNPAKGSNVAYVTNNDAASSVSIIDTSTDTQTGTVAGYDGAAGAHDVAFAPSGTFAYVVTALSVVVIDVASNAQTQPVTGYTGTTPLNVAFAPDGSKAYVTNQGSSSVSVIKTSNHTQTGEVAKFNGINPAVVAFNPDAAIAYVTSYSSNSVSVIDITSDTQTGTVNLDEFEGNHPNGVAFRPDTDPDKAGDVAYVVFIGSDKVSVIQVHPAAAVITTPVLPSSGAVSGGTIVTIKGENLLDTTGVHLRGYRGGYSQQSLRRLQYGTDGGYASVEGWQFGRR</sequence>
<dbReference type="AlphaFoldDB" id="A0A318TEU3"/>
<evidence type="ECO:0000256" key="1">
    <source>
        <dbReference type="SAM" id="SignalP"/>
    </source>
</evidence>
<organism evidence="2 3">
    <name type="scientific">Phyllobacterium leguminum</name>
    <dbReference type="NCBI Taxonomy" id="314237"/>
    <lineage>
        <taxon>Bacteria</taxon>
        <taxon>Pseudomonadati</taxon>
        <taxon>Pseudomonadota</taxon>
        <taxon>Alphaproteobacteria</taxon>
        <taxon>Hyphomicrobiales</taxon>
        <taxon>Phyllobacteriaceae</taxon>
        <taxon>Phyllobacterium</taxon>
    </lineage>
</organism>
<evidence type="ECO:0000313" key="2">
    <source>
        <dbReference type="EMBL" id="PYE90043.1"/>
    </source>
</evidence>
<evidence type="ECO:0000313" key="3">
    <source>
        <dbReference type="Proteomes" id="UP000247454"/>
    </source>
</evidence>
<keyword evidence="3" id="KW-1185">Reference proteome</keyword>
<dbReference type="OrthoDB" id="145213at2"/>